<accession>A0AAV3NX24</accession>
<organism evidence="2 3">
    <name type="scientific">Lithospermum erythrorhizon</name>
    <name type="common">Purple gromwell</name>
    <name type="synonym">Lithospermum officinale var. erythrorhizon</name>
    <dbReference type="NCBI Taxonomy" id="34254"/>
    <lineage>
        <taxon>Eukaryota</taxon>
        <taxon>Viridiplantae</taxon>
        <taxon>Streptophyta</taxon>
        <taxon>Embryophyta</taxon>
        <taxon>Tracheophyta</taxon>
        <taxon>Spermatophyta</taxon>
        <taxon>Magnoliopsida</taxon>
        <taxon>eudicotyledons</taxon>
        <taxon>Gunneridae</taxon>
        <taxon>Pentapetalae</taxon>
        <taxon>asterids</taxon>
        <taxon>lamiids</taxon>
        <taxon>Boraginales</taxon>
        <taxon>Boraginaceae</taxon>
        <taxon>Boraginoideae</taxon>
        <taxon>Lithospermeae</taxon>
        <taxon>Lithospermum</taxon>
    </lineage>
</organism>
<evidence type="ECO:0000313" key="2">
    <source>
        <dbReference type="EMBL" id="GAA0143458.1"/>
    </source>
</evidence>
<keyword evidence="1" id="KW-1133">Transmembrane helix</keyword>
<dbReference type="PANTHER" id="PTHR33133:SF5">
    <property type="entry name" value="OS08G0107100 PROTEIN"/>
    <property type="match status" value="1"/>
</dbReference>
<feature type="transmembrane region" description="Helical" evidence="1">
    <location>
        <begin position="30"/>
        <end position="52"/>
    </location>
</feature>
<reference evidence="2 3" key="1">
    <citation type="submission" date="2024-01" db="EMBL/GenBank/DDBJ databases">
        <title>The complete chloroplast genome sequence of Lithospermum erythrorhizon: insights into the phylogenetic relationship among Boraginaceae species and the maternal lineages of purple gromwells.</title>
        <authorList>
            <person name="Okada T."/>
            <person name="Watanabe K."/>
        </authorList>
    </citation>
    <scope>NUCLEOTIDE SEQUENCE [LARGE SCALE GENOMIC DNA]</scope>
</reference>
<comment type="caution">
    <text evidence="2">The sequence shown here is derived from an EMBL/GenBank/DDBJ whole genome shotgun (WGS) entry which is preliminary data.</text>
</comment>
<feature type="transmembrane region" description="Helical" evidence="1">
    <location>
        <begin position="181"/>
        <end position="212"/>
    </location>
</feature>
<evidence type="ECO:0000256" key="1">
    <source>
        <dbReference type="SAM" id="Phobius"/>
    </source>
</evidence>
<keyword evidence="1" id="KW-0472">Membrane</keyword>
<sequence length="335" mass="38438">MNKEQEEIQFLGFFGIVQESFNIISSWKKIFTQISLSLILPLSFIYLSHIILSEYLFADILHYQYMLDHTRMGTRSYDKFSDILASDLTKFFLFKLWYFIVFLVLSLLSTSAVVYTIACIYTGRGISFKKVISVVPRVWKRLIVTFLWNSVIIFVYNVGALMTMGLFAVIFLVLLGSKTTAVVFLVLLFVLYFVGFVYISLIWQLASVVSVLEDFYGLKAMRKSQDLIKGKMGISLLVFLMLGVCAVGVHLGFEWLVVSKGIAILSRICFGVIFLMLETVVMLLGFIFQTIIYFVCKSFHHENIDKSSLSDHLEVYLGEYVPLKSKDVQLEHFQV</sequence>
<feature type="transmembrane region" description="Helical" evidence="1">
    <location>
        <begin position="233"/>
        <end position="253"/>
    </location>
</feature>
<proteinExistence type="predicted"/>
<protein>
    <submittedName>
        <fullName evidence="2">Uncharacterized protein</fullName>
    </submittedName>
</protein>
<feature type="transmembrane region" description="Helical" evidence="1">
    <location>
        <begin position="142"/>
        <end position="175"/>
    </location>
</feature>
<name>A0AAV3NX24_LITER</name>
<dbReference type="EMBL" id="BAABME010030901">
    <property type="protein sequence ID" value="GAA0143458.1"/>
    <property type="molecule type" value="Genomic_DNA"/>
</dbReference>
<keyword evidence="3" id="KW-1185">Reference proteome</keyword>
<dbReference type="AlphaFoldDB" id="A0AAV3NX24"/>
<dbReference type="PANTHER" id="PTHR33133">
    <property type="entry name" value="OS08G0107100 PROTEIN-RELATED"/>
    <property type="match status" value="1"/>
</dbReference>
<feature type="transmembrane region" description="Helical" evidence="1">
    <location>
        <begin position="273"/>
        <end position="296"/>
    </location>
</feature>
<keyword evidence="1" id="KW-0812">Transmembrane</keyword>
<feature type="transmembrane region" description="Helical" evidence="1">
    <location>
        <begin position="96"/>
        <end position="121"/>
    </location>
</feature>
<evidence type="ECO:0000313" key="3">
    <source>
        <dbReference type="Proteomes" id="UP001454036"/>
    </source>
</evidence>
<gene>
    <name evidence="2" type="ORF">LIER_42764</name>
</gene>
<dbReference type="Proteomes" id="UP001454036">
    <property type="component" value="Unassembled WGS sequence"/>
</dbReference>